<name>A0ABQ5BHP3_9ASTR</name>
<evidence type="ECO:0000313" key="1">
    <source>
        <dbReference type="EMBL" id="GJT14063.1"/>
    </source>
</evidence>
<evidence type="ECO:0000313" key="2">
    <source>
        <dbReference type="Proteomes" id="UP001151760"/>
    </source>
</evidence>
<proteinExistence type="predicted"/>
<dbReference type="EMBL" id="BQNB010013281">
    <property type="protein sequence ID" value="GJT14063.1"/>
    <property type="molecule type" value="Genomic_DNA"/>
</dbReference>
<accession>A0ABQ5BHP3</accession>
<dbReference type="Proteomes" id="UP001151760">
    <property type="component" value="Unassembled WGS sequence"/>
</dbReference>
<comment type="caution">
    <text evidence="1">The sequence shown here is derived from an EMBL/GenBank/DDBJ whole genome shotgun (WGS) entry which is preliminary data.</text>
</comment>
<reference evidence="1" key="2">
    <citation type="submission" date="2022-01" db="EMBL/GenBank/DDBJ databases">
        <authorList>
            <person name="Yamashiro T."/>
            <person name="Shiraishi A."/>
            <person name="Satake H."/>
            <person name="Nakayama K."/>
        </authorList>
    </citation>
    <scope>NUCLEOTIDE SEQUENCE</scope>
</reference>
<organism evidence="1 2">
    <name type="scientific">Tanacetum coccineum</name>
    <dbReference type="NCBI Taxonomy" id="301880"/>
    <lineage>
        <taxon>Eukaryota</taxon>
        <taxon>Viridiplantae</taxon>
        <taxon>Streptophyta</taxon>
        <taxon>Embryophyta</taxon>
        <taxon>Tracheophyta</taxon>
        <taxon>Spermatophyta</taxon>
        <taxon>Magnoliopsida</taxon>
        <taxon>eudicotyledons</taxon>
        <taxon>Gunneridae</taxon>
        <taxon>Pentapetalae</taxon>
        <taxon>asterids</taxon>
        <taxon>campanulids</taxon>
        <taxon>Asterales</taxon>
        <taxon>Asteraceae</taxon>
        <taxon>Asteroideae</taxon>
        <taxon>Anthemideae</taxon>
        <taxon>Anthemidinae</taxon>
        <taxon>Tanacetum</taxon>
    </lineage>
</organism>
<sequence>MVSRSFLLIVKGICDKKEIMVRIREERRDEKKRLDHLKQDQTMLVIKRFSERKKREKDEVGGASLRYEMGEKKLNEVDSFLKEWNWMVVKEIEDGLLEEIGKFGWWFEQDIDGEDEDDNENKLVMVNEEGWMS</sequence>
<gene>
    <name evidence="1" type="ORF">Tco_0861105</name>
</gene>
<reference evidence="1" key="1">
    <citation type="journal article" date="2022" name="Int. J. Mol. Sci.">
        <title>Draft Genome of Tanacetum Coccineum: Genomic Comparison of Closely Related Tanacetum-Family Plants.</title>
        <authorList>
            <person name="Yamashiro T."/>
            <person name="Shiraishi A."/>
            <person name="Nakayama K."/>
            <person name="Satake H."/>
        </authorList>
    </citation>
    <scope>NUCLEOTIDE SEQUENCE</scope>
</reference>
<protein>
    <submittedName>
        <fullName evidence="1">Uncharacterized protein</fullName>
    </submittedName>
</protein>
<keyword evidence="2" id="KW-1185">Reference proteome</keyword>